<dbReference type="Pfam" id="PF01715">
    <property type="entry name" value="IPPT"/>
    <property type="match status" value="1"/>
</dbReference>
<dbReference type="GO" id="GO:0052381">
    <property type="term" value="F:tRNA dimethylallyltransferase activity"/>
    <property type="evidence" value="ECO:0007669"/>
    <property type="project" value="UniProtKB-UniRule"/>
</dbReference>
<evidence type="ECO:0000256" key="11">
    <source>
        <dbReference type="RuleBase" id="RU003783"/>
    </source>
</evidence>
<feature type="binding site" evidence="10">
    <location>
        <begin position="12"/>
        <end position="17"/>
    </location>
    <ligand>
        <name>substrate</name>
    </ligand>
</feature>
<evidence type="ECO:0000256" key="9">
    <source>
        <dbReference type="ARBA" id="ARBA00049563"/>
    </source>
</evidence>
<comment type="caution">
    <text evidence="10">Lacks conserved residue(s) required for the propagation of feature annotation.</text>
</comment>
<feature type="region of interest" description="Interaction with substrate tRNA" evidence="10">
    <location>
        <begin position="35"/>
        <end position="38"/>
    </location>
</feature>
<evidence type="ECO:0000256" key="8">
    <source>
        <dbReference type="ARBA" id="ARBA00022842"/>
    </source>
</evidence>
<evidence type="ECO:0000256" key="7">
    <source>
        <dbReference type="ARBA" id="ARBA00022840"/>
    </source>
</evidence>
<keyword evidence="6 10" id="KW-0547">Nucleotide-binding</keyword>
<dbReference type="STRING" id="426701.SAMN04488098_10826"/>
<dbReference type="Proteomes" id="UP000199433">
    <property type="component" value="Unassembled WGS sequence"/>
</dbReference>
<dbReference type="AlphaFoldDB" id="A0A1G9FNC5"/>
<evidence type="ECO:0000313" key="14">
    <source>
        <dbReference type="EMBL" id="SDK89683.1"/>
    </source>
</evidence>
<name>A0A1G9FNC5_9LACT</name>
<comment type="subunit">
    <text evidence="10">Monomer.</text>
</comment>
<dbReference type="PANTHER" id="PTHR11088:SF60">
    <property type="entry name" value="TRNA DIMETHYLALLYLTRANSFERASE"/>
    <property type="match status" value="1"/>
</dbReference>
<keyword evidence="15" id="KW-1185">Reference proteome</keyword>
<evidence type="ECO:0000256" key="3">
    <source>
        <dbReference type="ARBA" id="ARBA00005842"/>
    </source>
</evidence>
<comment type="similarity">
    <text evidence="3 10 13">Belongs to the IPP transferase family.</text>
</comment>
<comment type="cofactor">
    <cofactor evidence="1 10">
        <name>Mg(2+)</name>
        <dbReference type="ChEBI" id="CHEBI:18420"/>
    </cofactor>
</comment>
<evidence type="ECO:0000256" key="6">
    <source>
        <dbReference type="ARBA" id="ARBA00022741"/>
    </source>
</evidence>
<dbReference type="FunFam" id="1.10.20.140:FF:000001">
    <property type="entry name" value="tRNA dimethylallyltransferase"/>
    <property type="match status" value="1"/>
</dbReference>
<dbReference type="Gene3D" id="3.40.50.300">
    <property type="entry name" value="P-loop containing nucleotide triphosphate hydrolases"/>
    <property type="match status" value="1"/>
</dbReference>
<evidence type="ECO:0000256" key="1">
    <source>
        <dbReference type="ARBA" id="ARBA00001946"/>
    </source>
</evidence>
<evidence type="ECO:0000256" key="10">
    <source>
        <dbReference type="HAMAP-Rule" id="MF_00185"/>
    </source>
</evidence>
<comment type="catalytic activity">
    <reaction evidence="9 10 11">
        <text>adenosine(37) in tRNA + dimethylallyl diphosphate = N(6)-dimethylallyladenosine(37) in tRNA + diphosphate</text>
        <dbReference type="Rhea" id="RHEA:26482"/>
        <dbReference type="Rhea" id="RHEA-COMP:10162"/>
        <dbReference type="Rhea" id="RHEA-COMP:10375"/>
        <dbReference type="ChEBI" id="CHEBI:33019"/>
        <dbReference type="ChEBI" id="CHEBI:57623"/>
        <dbReference type="ChEBI" id="CHEBI:74411"/>
        <dbReference type="ChEBI" id="CHEBI:74415"/>
        <dbReference type="EC" id="2.5.1.75"/>
    </reaction>
</comment>
<feature type="site" description="Interaction with substrate tRNA" evidence="10">
    <location>
        <position position="125"/>
    </location>
</feature>
<keyword evidence="8 10" id="KW-0460">Magnesium</keyword>
<evidence type="ECO:0000256" key="12">
    <source>
        <dbReference type="RuleBase" id="RU003784"/>
    </source>
</evidence>
<dbReference type="HAMAP" id="MF_00185">
    <property type="entry name" value="IPP_trans"/>
    <property type="match status" value="1"/>
</dbReference>
<organism evidence="14 15">
    <name type="scientific">Alkalibacterium thalassium</name>
    <dbReference type="NCBI Taxonomy" id="426701"/>
    <lineage>
        <taxon>Bacteria</taxon>
        <taxon>Bacillati</taxon>
        <taxon>Bacillota</taxon>
        <taxon>Bacilli</taxon>
        <taxon>Lactobacillales</taxon>
        <taxon>Carnobacteriaceae</taxon>
        <taxon>Alkalibacterium</taxon>
    </lineage>
</organism>
<comment type="function">
    <text evidence="2 10 12">Catalyzes the transfer of a dimethylallyl group onto the adenine at position 37 in tRNAs that read codons beginning with uridine, leading to the formation of N6-(dimethylallyl)adenosine (i(6)A).</text>
</comment>
<evidence type="ECO:0000256" key="2">
    <source>
        <dbReference type="ARBA" id="ARBA00003213"/>
    </source>
</evidence>
<proteinExistence type="inferred from homology"/>
<evidence type="ECO:0000313" key="15">
    <source>
        <dbReference type="Proteomes" id="UP000199433"/>
    </source>
</evidence>
<dbReference type="InterPro" id="IPR018022">
    <property type="entry name" value="IPT"/>
</dbReference>
<dbReference type="GO" id="GO:0006400">
    <property type="term" value="P:tRNA modification"/>
    <property type="evidence" value="ECO:0007669"/>
    <property type="project" value="TreeGrafter"/>
</dbReference>
<dbReference type="SUPFAM" id="SSF52540">
    <property type="entry name" value="P-loop containing nucleoside triphosphate hydrolases"/>
    <property type="match status" value="2"/>
</dbReference>
<keyword evidence="7 10" id="KW-0067">ATP-binding</keyword>
<gene>
    <name evidence="10" type="primary">miaA</name>
    <name evidence="14" type="ORF">SAMN04488098_10826</name>
</gene>
<evidence type="ECO:0000256" key="4">
    <source>
        <dbReference type="ARBA" id="ARBA00022679"/>
    </source>
</evidence>
<dbReference type="NCBIfam" id="TIGR00174">
    <property type="entry name" value="miaA"/>
    <property type="match status" value="1"/>
</dbReference>
<protein>
    <recommendedName>
        <fullName evidence="10">tRNA dimethylallyltransferase</fullName>
        <ecNumber evidence="10">2.5.1.75</ecNumber>
    </recommendedName>
    <alternativeName>
        <fullName evidence="10">Dimethylallyl diphosphate:tRNA dimethylallyltransferase</fullName>
        <shortName evidence="10">DMAPP:tRNA dimethylallyltransferase</shortName>
        <shortName evidence="10">DMATase</shortName>
    </alternativeName>
    <alternativeName>
        <fullName evidence="10">Isopentenyl-diphosphate:tRNA isopentenyltransferase</fullName>
        <shortName evidence="10">IPP transferase</shortName>
        <shortName evidence="10">IPPT</shortName>
        <shortName evidence="10">IPTase</shortName>
    </alternativeName>
</protein>
<dbReference type="InterPro" id="IPR039657">
    <property type="entry name" value="Dimethylallyltransferase"/>
</dbReference>
<reference evidence="15" key="1">
    <citation type="submission" date="2016-10" db="EMBL/GenBank/DDBJ databases">
        <authorList>
            <person name="Varghese N."/>
            <person name="Submissions S."/>
        </authorList>
    </citation>
    <scope>NUCLEOTIDE SEQUENCE [LARGE SCALE GENOMIC DNA]</scope>
    <source>
        <strain evidence="15">DSM 19181</strain>
    </source>
</reference>
<feature type="site" description="Interaction with substrate tRNA" evidence="10">
    <location>
        <position position="101"/>
    </location>
</feature>
<keyword evidence="5 10" id="KW-0819">tRNA processing</keyword>
<feature type="binding site" evidence="10">
    <location>
        <begin position="10"/>
        <end position="17"/>
    </location>
    <ligand>
        <name>ATP</name>
        <dbReference type="ChEBI" id="CHEBI:30616"/>
    </ligand>
</feature>
<dbReference type="GO" id="GO:0005524">
    <property type="term" value="F:ATP binding"/>
    <property type="evidence" value="ECO:0007669"/>
    <property type="project" value="UniProtKB-UniRule"/>
</dbReference>
<evidence type="ECO:0000256" key="13">
    <source>
        <dbReference type="RuleBase" id="RU003785"/>
    </source>
</evidence>
<sequence length="311" mass="35404">MKDKIIVIVGPTAVGKTALSIELAKTFNGELINGDSMQVYKGLDIGTAKVTEEEAEGLPHHLIDIKDPIDPFSVSDFKEAASQKIREITKRGKLPIIIGGTGLYIESLLFDISHGGEAKPNQAFRDEMDRLAREYGRESLHEKLREKDPASAEQIHPNNVRRVIRALEVIHETGQPFSKYQSEKKKEPLYDAFVIGLTTDRAVLYDRINRRVDLMIESGLLDEAEELIRRVPEDAQSLKGIGYKELIPYIEGSMPLEEAVDMIKQHSRNYAKRQLTWFRNRFEIDQWADLIEHPEMIDTLNMQIKDHIGSD</sequence>
<accession>A0A1G9FNC5</accession>
<dbReference type="EC" id="2.5.1.75" evidence="10"/>
<evidence type="ECO:0000256" key="5">
    <source>
        <dbReference type="ARBA" id="ARBA00022694"/>
    </source>
</evidence>
<keyword evidence="4 10" id="KW-0808">Transferase</keyword>
<dbReference type="PANTHER" id="PTHR11088">
    <property type="entry name" value="TRNA DIMETHYLALLYLTRANSFERASE"/>
    <property type="match status" value="1"/>
</dbReference>
<dbReference type="EMBL" id="FNFK01000082">
    <property type="protein sequence ID" value="SDK89683.1"/>
    <property type="molecule type" value="Genomic_DNA"/>
</dbReference>
<dbReference type="InterPro" id="IPR027417">
    <property type="entry name" value="P-loop_NTPase"/>
</dbReference>
<dbReference type="Gene3D" id="1.10.20.140">
    <property type="match status" value="1"/>
</dbReference>